<dbReference type="SUPFAM" id="SSF52141">
    <property type="entry name" value="Uracil-DNA glycosylase-like"/>
    <property type="match status" value="1"/>
</dbReference>
<dbReference type="GO" id="GO:0046872">
    <property type="term" value="F:metal ion binding"/>
    <property type="evidence" value="ECO:0007669"/>
    <property type="project" value="UniProtKB-KW"/>
</dbReference>
<feature type="domain" description="Uracil-DNA glycosylase-like" evidence="8">
    <location>
        <begin position="80"/>
        <end position="229"/>
    </location>
</feature>
<dbReference type="InterPro" id="IPR036895">
    <property type="entry name" value="Uracil-DNA_glycosylase-like_sf"/>
</dbReference>
<keyword evidence="6" id="KW-0411">Iron-sulfur</keyword>
<name>A0A7G5IGB9_9SPHN</name>
<reference evidence="9 10" key="1">
    <citation type="submission" date="2020-07" db="EMBL/GenBank/DDBJ databases">
        <title>Complete genome sequence for Sandaracinobacter sp. M6.</title>
        <authorList>
            <person name="Tang Y."/>
            <person name="Liu Q."/>
            <person name="Guo Z."/>
            <person name="Lei P."/>
            <person name="Huang B."/>
        </authorList>
    </citation>
    <scope>NUCLEOTIDE SEQUENCE [LARGE SCALE GENOMIC DNA]</scope>
    <source>
        <strain evidence="9 10">M6</strain>
    </source>
</reference>
<dbReference type="Pfam" id="PF03167">
    <property type="entry name" value="UDG"/>
    <property type="match status" value="1"/>
</dbReference>
<keyword evidence="5" id="KW-0408">Iron</keyword>
<dbReference type="EMBL" id="CP059851">
    <property type="protein sequence ID" value="QMW22411.1"/>
    <property type="molecule type" value="Genomic_DNA"/>
</dbReference>
<dbReference type="GO" id="GO:0097506">
    <property type="term" value="F:deaminated base DNA N-glycosylase activity"/>
    <property type="evidence" value="ECO:0007669"/>
    <property type="project" value="UniProtKB-ARBA"/>
</dbReference>
<evidence type="ECO:0000256" key="6">
    <source>
        <dbReference type="ARBA" id="ARBA00023014"/>
    </source>
</evidence>
<evidence type="ECO:0000313" key="10">
    <source>
        <dbReference type="Proteomes" id="UP000515292"/>
    </source>
</evidence>
<keyword evidence="2" id="KW-0479">Metal-binding</keyword>
<keyword evidence="10" id="KW-1185">Reference proteome</keyword>
<dbReference type="InterPro" id="IPR005122">
    <property type="entry name" value="Uracil-DNA_glycosylase-like"/>
</dbReference>
<keyword evidence="7" id="KW-0234">DNA repair</keyword>
<proteinExistence type="predicted"/>
<evidence type="ECO:0000256" key="4">
    <source>
        <dbReference type="ARBA" id="ARBA00022801"/>
    </source>
</evidence>
<dbReference type="CDD" id="cd10030">
    <property type="entry name" value="UDG-F4_TTUDGA_SPO1dp_like"/>
    <property type="match status" value="1"/>
</dbReference>
<dbReference type="Gene3D" id="3.40.470.10">
    <property type="entry name" value="Uracil-DNA glycosylase-like domain"/>
    <property type="match status" value="1"/>
</dbReference>
<evidence type="ECO:0000256" key="7">
    <source>
        <dbReference type="ARBA" id="ARBA00023204"/>
    </source>
</evidence>
<protein>
    <submittedName>
        <fullName evidence="9">Uracil-DNA glycosylase</fullName>
    </submittedName>
</protein>
<dbReference type="AlphaFoldDB" id="A0A7G5IGB9"/>
<evidence type="ECO:0000259" key="8">
    <source>
        <dbReference type="SMART" id="SM00986"/>
    </source>
</evidence>
<gene>
    <name evidence="9" type="ORF">H3309_13835</name>
</gene>
<keyword evidence="4" id="KW-0378">Hydrolase</keyword>
<keyword evidence="1" id="KW-0004">4Fe-4S</keyword>
<evidence type="ECO:0000256" key="2">
    <source>
        <dbReference type="ARBA" id="ARBA00022723"/>
    </source>
</evidence>
<organism evidence="9 10">
    <name type="scientific">Sandaracinobacteroides saxicola</name>
    <dbReference type="NCBI Taxonomy" id="2759707"/>
    <lineage>
        <taxon>Bacteria</taxon>
        <taxon>Pseudomonadati</taxon>
        <taxon>Pseudomonadota</taxon>
        <taxon>Alphaproteobacteria</taxon>
        <taxon>Sphingomonadales</taxon>
        <taxon>Sphingosinicellaceae</taxon>
        <taxon>Sandaracinobacteroides</taxon>
    </lineage>
</organism>
<evidence type="ECO:0000256" key="5">
    <source>
        <dbReference type="ARBA" id="ARBA00023004"/>
    </source>
</evidence>
<sequence length="237" mass="24879">MSGGVSSHANDRAALAFWLESGVDMLVDPLPRRWLAPVVKASPQPCAEPAPPPPALASSKAWDRFTTLADLTAAVGTIPFADGNPAAGVMVLGDGPSAEDLRTGRPFSGPAGELLDRMLAAIGLDRGGAYIALLCPRRSIPTAPGPEDIARDLPLTRAHIRLAAPRVLLLLGQSPSGALFGERGPISSLRGQWRDLDIEGHRVAALASFNPGYLLRNPLAKREAWADLRALGARIAA</sequence>
<dbReference type="RefSeq" id="WP_182295286.1">
    <property type="nucleotide sequence ID" value="NZ_CP059851.1"/>
</dbReference>
<dbReference type="GO" id="GO:0006281">
    <property type="term" value="P:DNA repair"/>
    <property type="evidence" value="ECO:0007669"/>
    <property type="project" value="UniProtKB-KW"/>
</dbReference>
<keyword evidence="3" id="KW-0227">DNA damage</keyword>
<dbReference type="GO" id="GO:0051539">
    <property type="term" value="F:4 iron, 4 sulfur cluster binding"/>
    <property type="evidence" value="ECO:0007669"/>
    <property type="project" value="UniProtKB-KW"/>
</dbReference>
<dbReference type="Proteomes" id="UP000515292">
    <property type="component" value="Chromosome"/>
</dbReference>
<dbReference type="PANTHER" id="PTHR33693">
    <property type="entry name" value="TYPE-5 URACIL-DNA GLYCOSYLASE"/>
    <property type="match status" value="1"/>
</dbReference>
<evidence type="ECO:0000313" key="9">
    <source>
        <dbReference type="EMBL" id="QMW22411.1"/>
    </source>
</evidence>
<dbReference type="PANTHER" id="PTHR33693:SF1">
    <property type="entry name" value="TYPE-4 URACIL-DNA GLYCOSYLASE"/>
    <property type="match status" value="1"/>
</dbReference>
<evidence type="ECO:0000256" key="1">
    <source>
        <dbReference type="ARBA" id="ARBA00022485"/>
    </source>
</evidence>
<dbReference type="SMART" id="SM00986">
    <property type="entry name" value="UDG"/>
    <property type="match status" value="1"/>
</dbReference>
<dbReference type="KEGG" id="sand:H3309_13835"/>
<evidence type="ECO:0000256" key="3">
    <source>
        <dbReference type="ARBA" id="ARBA00022763"/>
    </source>
</evidence>
<accession>A0A7G5IGB9</accession>
<dbReference type="SMART" id="SM00987">
    <property type="entry name" value="UreE_C"/>
    <property type="match status" value="1"/>
</dbReference>
<dbReference type="InterPro" id="IPR051536">
    <property type="entry name" value="UDG_Type-4/5"/>
</dbReference>